<dbReference type="AlphaFoldDB" id="A0A1F7IUJ0"/>
<dbReference type="EMBL" id="MGAL01000036">
    <property type="protein sequence ID" value="OGK47032.1"/>
    <property type="molecule type" value="Genomic_DNA"/>
</dbReference>
<dbReference type="InterPro" id="IPR029063">
    <property type="entry name" value="SAM-dependent_MTases_sf"/>
</dbReference>
<gene>
    <name evidence="2" type="ORF">A3A93_02830</name>
</gene>
<dbReference type="InterPro" id="IPR041698">
    <property type="entry name" value="Methyltransf_25"/>
</dbReference>
<accession>A0A1F7IUJ0</accession>
<comment type="caution">
    <text evidence="2">The sequence shown here is derived from an EMBL/GenBank/DDBJ whole genome shotgun (WGS) entry which is preliminary data.</text>
</comment>
<evidence type="ECO:0000313" key="2">
    <source>
        <dbReference type="EMBL" id="OGK47032.1"/>
    </source>
</evidence>
<protein>
    <recommendedName>
        <fullName evidence="1">Methyltransferase domain-containing protein</fullName>
    </recommendedName>
</protein>
<dbReference type="Gene3D" id="3.40.50.150">
    <property type="entry name" value="Vaccinia Virus protein VP39"/>
    <property type="match status" value="1"/>
</dbReference>
<dbReference type="CDD" id="cd02440">
    <property type="entry name" value="AdoMet_MTases"/>
    <property type="match status" value="1"/>
</dbReference>
<dbReference type="Pfam" id="PF13649">
    <property type="entry name" value="Methyltransf_25"/>
    <property type="match status" value="1"/>
</dbReference>
<dbReference type="Proteomes" id="UP000177141">
    <property type="component" value="Unassembled WGS sequence"/>
</dbReference>
<proteinExistence type="predicted"/>
<evidence type="ECO:0000259" key="1">
    <source>
        <dbReference type="Pfam" id="PF13649"/>
    </source>
</evidence>
<reference evidence="2 3" key="1">
    <citation type="journal article" date="2016" name="Nat. Commun.">
        <title>Thousands of microbial genomes shed light on interconnected biogeochemical processes in an aquifer system.</title>
        <authorList>
            <person name="Anantharaman K."/>
            <person name="Brown C.T."/>
            <person name="Hug L.A."/>
            <person name="Sharon I."/>
            <person name="Castelle C.J."/>
            <person name="Probst A.J."/>
            <person name="Thomas B.C."/>
            <person name="Singh A."/>
            <person name="Wilkins M.J."/>
            <person name="Karaoz U."/>
            <person name="Brodie E.L."/>
            <person name="Williams K.H."/>
            <person name="Hubbard S.S."/>
            <person name="Banfield J.F."/>
        </authorList>
    </citation>
    <scope>NUCLEOTIDE SEQUENCE [LARGE SCALE GENOMIC DNA]</scope>
</reference>
<evidence type="ECO:0000313" key="3">
    <source>
        <dbReference type="Proteomes" id="UP000177141"/>
    </source>
</evidence>
<dbReference type="STRING" id="1802061.A3A93_02830"/>
<name>A0A1F7IUJ0_9BACT</name>
<organism evidence="2 3">
    <name type="scientific">Candidatus Roizmanbacteria bacterium RIFCSPLOWO2_01_FULL_38_12</name>
    <dbReference type="NCBI Taxonomy" id="1802061"/>
    <lineage>
        <taxon>Bacteria</taxon>
        <taxon>Candidatus Roizmaniibacteriota</taxon>
    </lineage>
</organism>
<dbReference type="SUPFAM" id="SSF53335">
    <property type="entry name" value="S-adenosyl-L-methionine-dependent methyltransferases"/>
    <property type="match status" value="1"/>
</dbReference>
<feature type="domain" description="Methyltransferase" evidence="1">
    <location>
        <begin position="44"/>
        <end position="130"/>
    </location>
</feature>
<sequence length="201" mass="23210">MIQTILGNSYIWYYSRILLDFIIGSYRKRKSIIKKRVIKKGDSVLDVGCGTGEYYDLTEGEFYGIDCDKRYIDFANKKFKNRRDNIRFEDKDLNDLNPKDKKYDVGLLIDLTHHISDKELAALLKKLNSLTTKCIVICDPVKQSSSNLPGRFLTSLDRGEHIRPKNDLVNIVKKNLIAKKYEIKDLVIGPIETVCILAFKK</sequence>